<dbReference type="Proteomes" id="UP000494330">
    <property type="component" value="Unassembled WGS sequence"/>
</dbReference>
<name>A0A6J5E3M5_9BURK</name>
<accession>A0A6J5E3M5</accession>
<proteinExistence type="predicted"/>
<dbReference type="EMBL" id="CABVQD010000014">
    <property type="protein sequence ID" value="VWB86081.1"/>
    <property type="molecule type" value="Genomic_DNA"/>
</dbReference>
<gene>
    <name evidence="2" type="ORF">BPA30113_03977</name>
</gene>
<feature type="region of interest" description="Disordered" evidence="1">
    <location>
        <begin position="31"/>
        <end position="51"/>
    </location>
</feature>
<protein>
    <submittedName>
        <fullName evidence="2">Uncharacterized protein</fullName>
    </submittedName>
</protein>
<organism evidence="2 3">
    <name type="scientific">Burkholderia paludis</name>
    <dbReference type="NCBI Taxonomy" id="1506587"/>
    <lineage>
        <taxon>Bacteria</taxon>
        <taxon>Pseudomonadati</taxon>
        <taxon>Pseudomonadota</taxon>
        <taxon>Betaproteobacteria</taxon>
        <taxon>Burkholderiales</taxon>
        <taxon>Burkholderiaceae</taxon>
        <taxon>Burkholderia</taxon>
        <taxon>Burkholderia cepacia complex</taxon>
    </lineage>
</organism>
<evidence type="ECO:0000313" key="3">
    <source>
        <dbReference type="Proteomes" id="UP000494330"/>
    </source>
</evidence>
<keyword evidence="3" id="KW-1185">Reference proteome</keyword>
<dbReference type="AlphaFoldDB" id="A0A6J5E3M5"/>
<reference evidence="2 3" key="1">
    <citation type="submission" date="2019-09" db="EMBL/GenBank/DDBJ databases">
        <authorList>
            <person name="Depoorter E."/>
        </authorList>
    </citation>
    <scope>NUCLEOTIDE SEQUENCE [LARGE SCALE GENOMIC DNA]</scope>
    <source>
        <strain evidence="2">LMG 30113</strain>
    </source>
</reference>
<sequence>MATNRLDHIVVGTCIKRDDKLLLEHSIRQEQHGEIPAHSPTNPGEDFQPGNIRQVPVEHNQIEGVGFEEAYGFCTPSGASDIESFCDQGIADERRLCWLVVNGKNLHWHHFYRVV</sequence>
<evidence type="ECO:0000256" key="1">
    <source>
        <dbReference type="SAM" id="MobiDB-lite"/>
    </source>
</evidence>
<evidence type="ECO:0000313" key="2">
    <source>
        <dbReference type="EMBL" id="VWB86081.1"/>
    </source>
</evidence>